<evidence type="ECO:0000313" key="2">
    <source>
        <dbReference type="EMBL" id="ANZ59337.1"/>
    </source>
</evidence>
<evidence type="ECO:0000256" key="1">
    <source>
        <dbReference type="SAM" id="Phobius"/>
    </source>
</evidence>
<gene>
    <name evidence="2" type="ORF">AYR59_04620</name>
</gene>
<keyword evidence="1" id="KW-0472">Membrane</keyword>
<name>A0AB33BF98_9LACO</name>
<feature type="transmembrane region" description="Helical" evidence="1">
    <location>
        <begin position="37"/>
        <end position="57"/>
    </location>
</feature>
<organism evidence="2 3">
    <name type="scientific">Fructilactobacillus lindneri</name>
    <dbReference type="NCBI Taxonomy" id="53444"/>
    <lineage>
        <taxon>Bacteria</taxon>
        <taxon>Bacillati</taxon>
        <taxon>Bacillota</taxon>
        <taxon>Bacilli</taxon>
        <taxon>Lactobacillales</taxon>
        <taxon>Lactobacillaceae</taxon>
        <taxon>Fructilactobacillus</taxon>
    </lineage>
</organism>
<dbReference type="EMBL" id="CP014907">
    <property type="protein sequence ID" value="ANZ59337.1"/>
    <property type="molecule type" value="Genomic_DNA"/>
</dbReference>
<protein>
    <recommendedName>
        <fullName evidence="4">DUF1056 family protein</fullName>
    </recommendedName>
</protein>
<feature type="transmembrane region" description="Helical" evidence="1">
    <location>
        <begin position="12"/>
        <end position="31"/>
    </location>
</feature>
<dbReference type="Proteomes" id="UP000093346">
    <property type="component" value="Chromosome"/>
</dbReference>
<accession>A0AB33BF98</accession>
<evidence type="ECO:0008006" key="4">
    <source>
        <dbReference type="Google" id="ProtNLM"/>
    </source>
</evidence>
<sequence>MLFTRLFSMIWAYFDVLCFVLGAVCIVGFAFTFGFSWGILATGIALFFTGFLSELMASKGGEN</sequence>
<dbReference type="AlphaFoldDB" id="A0AB33BF98"/>
<dbReference type="RefSeq" id="WP_054646992.1">
    <property type="nucleotide sequence ID" value="NZ_MIXS01000003.1"/>
</dbReference>
<reference evidence="2 3" key="1">
    <citation type="submission" date="2016-03" db="EMBL/GenBank/DDBJ databases">
        <title>Pediococcus and Lactobacillus from brewery environment - whole genome sequencing and assembly.</title>
        <authorList>
            <person name="Behr J."/>
            <person name="Geissler A.J."/>
            <person name="Vogel R.F."/>
        </authorList>
    </citation>
    <scope>NUCLEOTIDE SEQUENCE [LARGE SCALE GENOMIC DNA]</scope>
    <source>
        <strain evidence="2 3">TMW 1.481</strain>
    </source>
</reference>
<dbReference type="InterPro" id="IPR009406">
    <property type="entry name" value="DUF1056"/>
</dbReference>
<keyword evidence="1" id="KW-1133">Transmembrane helix</keyword>
<proteinExistence type="predicted"/>
<dbReference type="KEGG" id="lle:AYR59_04620"/>
<dbReference type="Pfam" id="PF06341">
    <property type="entry name" value="DUF1056"/>
    <property type="match status" value="1"/>
</dbReference>
<keyword evidence="1" id="KW-0812">Transmembrane</keyword>
<evidence type="ECO:0000313" key="3">
    <source>
        <dbReference type="Proteomes" id="UP000093346"/>
    </source>
</evidence>